<name>A0A834VEK7_SARSC</name>
<evidence type="ECO:0000313" key="3">
    <source>
        <dbReference type="EnsemblMetazoa" id="KAF7493996.1"/>
    </source>
</evidence>
<evidence type="ECO:0000256" key="1">
    <source>
        <dbReference type="SAM" id="MobiDB-lite"/>
    </source>
</evidence>
<protein>
    <submittedName>
        <fullName evidence="2 3">Uncharacterized protein</fullName>
    </submittedName>
</protein>
<dbReference type="AlphaFoldDB" id="A0A834VEK7"/>
<reference evidence="3" key="3">
    <citation type="submission" date="2022-06" db="UniProtKB">
        <authorList>
            <consortium name="EnsemblMetazoa"/>
        </authorList>
    </citation>
    <scope>IDENTIFICATION</scope>
</reference>
<dbReference type="Proteomes" id="UP000070412">
    <property type="component" value="Unassembled WGS sequence"/>
</dbReference>
<reference evidence="2" key="2">
    <citation type="submission" date="2020-01" db="EMBL/GenBank/DDBJ databases">
        <authorList>
            <person name="Korhonen P.K.K."/>
            <person name="Guangxu M.G."/>
            <person name="Wang T.W."/>
            <person name="Stroehlein A.J.S."/>
            <person name="Young N.D."/>
            <person name="Ang C.-S.A."/>
            <person name="Fernando D.W.F."/>
            <person name="Lu H.L."/>
            <person name="Taylor S.T."/>
            <person name="Ehtesham M.E.M."/>
            <person name="Najaraj S.H.N."/>
            <person name="Harsha G.H.G."/>
            <person name="Madugundu A.M."/>
            <person name="Renuse S.R."/>
            <person name="Holt D.H."/>
            <person name="Pandey A.P."/>
            <person name="Papenfuss A.P."/>
            <person name="Gasser R.B.G."/>
            <person name="Fischer K.F."/>
        </authorList>
    </citation>
    <scope>NUCLEOTIDE SEQUENCE</scope>
    <source>
        <strain evidence="2">SSS_KF_BRIS2020</strain>
    </source>
</reference>
<feature type="compositionally biased region" description="Polar residues" evidence="1">
    <location>
        <begin position="41"/>
        <end position="54"/>
    </location>
</feature>
<evidence type="ECO:0000313" key="4">
    <source>
        <dbReference type="Proteomes" id="UP000070412"/>
    </source>
</evidence>
<gene>
    <name evidence="2" type="ORF">SSS_1250</name>
</gene>
<dbReference type="OrthoDB" id="10599580at2759"/>
<evidence type="ECO:0000313" key="2">
    <source>
        <dbReference type="EMBL" id="KAF7493996.1"/>
    </source>
</evidence>
<feature type="compositionally biased region" description="Polar residues" evidence="1">
    <location>
        <begin position="9"/>
        <end position="18"/>
    </location>
</feature>
<sequence length="145" mass="16790">MFDAIMSSYLKNTNDKTSSPPPPPPIGFIDADDDEEPGVSSGDQPSTSANTQNTKPKIKLTWIDKIFRFFYSKEEFEAYLIEKELKRRGTRLNFLIQFDINQNKFASNFNLNQNFGIWERIVMESNTIEAKQEKESARQRALNEQ</sequence>
<feature type="region of interest" description="Disordered" evidence="1">
    <location>
        <begin position="1"/>
        <end position="54"/>
    </location>
</feature>
<reference evidence="4" key="1">
    <citation type="journal article" date="2020" name="PLoS Negl. Trop. Dis.">
        <title>High-quality nuclear genome for Sarcoptes scabiei-A critical resource for a neglected parasite.</title>
        <authorList>
            <person name="Korhonen P.K."/>
            <person name="Gasser R.B."/>
            <person name="Ma G."/>
            <person name="Wang T."/>
            <person name="Stroehlein A.J."/>
            <person name="Young N.D."/>
            <person name="Ang C.S."/>
            <person name="Fernando D.D."/>
            <person name="Lu H.C."/>
            <person name="Taylor S."/>
            <person name="Reynolds S.L."/>
            <person name="Mofiz E."/>
            <person name="Najaraj S.H."/>
            <person name="Gowda H."/>
            <person name="Madugundu A."/>
            <person name="Renuse S."/>
            <person name="Holt D."/>
            <person name="Pandey A."/>
            <person name="Papenfuss A.T."/>
            <person name="Fischer K."/>
        </authorList>
    </citation>
    <scope>NUCLEOTIDE SEQUENCE [LARGE SCALE GENOMIC DNA]</scope>
</reference>
<keyword evidence="4" id="KW-1185">Reference proteome</keyword>
<dbReference type="EMBL" id="WVUK01000054">
    <property type="protein sequence ID" value="KAF7493996.1"/>
    <property type="molecule type" value="Genomic_DNA"/>
</dbReference>
<accession>A0A834VEK7</accession>
<proteinExistence type="predicted"/>
<dbReference type="EnsemblMetazoa" id="SSS_1250s_mrna">
    <property type="protein sequence ID" value="KAF7493996.1"/>
    <property type="gene ID" value="SSS_1250"/>
</dbReference>
<organism evidence="2">
    <name type="scientific">Sarcoptes scabiei</name>
    <name type="common">Itch mite</name>
    <name type="synonym">Acarus scabiei</name>
    <dbReference type="NCBI Taxonomy" id="52283"/>
    <lineage>
        <taxon>Eukaryota</taxon>
        <taxon>Metazoa</taxon>
        <taxon>Ecdysozoa</taxon>
        <taxon>Arthropoda</taxon>
        <taxon>Chelicerata</taxon>
        <taxon>Arachnida</taxon>
        <taxon>Acari</taxon>
        <taxon>Acariformes</taxon>
        <taxon>Sarcoptiformes</taxon>
        <taxon>Astigmata</taxon>
        <taxon>Psoroptidia</taxon>
        <taxon>Sarcoptoidea</taxon>
        <taxon>Sarcoptidae</taxon>
        <taxon>Sarcoptinae</taxon>
        <taxon>Sarcoptes</taxon>
    </lineage>
</organism>